<keyword evidence="1" id="KW-0472">Membrane</keyword>
<dbReference type="Proteomes" id="UP000642125">
    <property type="component" value="Unassembled WGS sequence"/>
</dbReference>
<feature type="transmembrane region" description="Helical" evidence="1">
    <location>
        <begin position="12"/>
        <end position="30"/>
    </location>
</feature>
<evidence type="ECO:0000313" key="3">
    <source>
        <dbReference type="Proteomes" id="UP000642125"/>
    </source>
</evidence>
<accession>A0A919PG03</accession>
<organism evidence="2 3">
    <name type="scientific">Cellulomonas pakistanensis</name>
    <dbReference type="NCBI Taxonomy" id="992287"/>
    <lineage>
        <taxon>Bacteria</taxon>
        <taxon>Bacillati</taxon>
        <taxon>Actinomycetota</taxon>
        <taxon>Actinomycetes</taxon>
        <taxon>Micrococcales</taxon>
        <taxon>Cellulomonadaceae</taxon>
        <taxon>Cellulomonas</taxon>
    </lineage>
</organism>
<dbReference type="RefSeq" id="WP_203670247.1">
    <property type="nucleotide sequence ID" value="NZ_BONO01000039.1"/>
</dbReference>
<gene>
    <name evidence="2" type="ORF">Cpa01nite_35600</name>
</gene>
<dbReference type="AlphaFoldDB" id="A0A919PG03"/>
<evidence type="ECO:0000256" key="1">
    <source>
        <dbReference type="SAM" id="Phobius"/>
    </source>
</evidence>
<name>A0A919PG03_9CELL</name>
<reference evidence="2" key="1">
    <citation type="submission" date="2021-01" db="EMBL/GenBank/DDBJ databases">
        <title>Whole genome shotgun sequence of Cellulomonas pakistanensis NBRC 110800.</title>
        <authorList>
            <person name="Komaki H."/>
            <person name="Tamura T."/>
        </authorList>
    </citation>
    <scope>NUCLEOTIDE SEQUENCE</scope>
    <source>
        <strain evidence="2">NBRC 110800</strain>
    </source>
</reference>
<protein>
    <submittedName>
        <fullName evidence="2">Uncharacterized protein</fullName>
    </submittedName>
</protein>
<sequence>MLTALLPGSRDLRTPLGVGLVLGVAAWIAIGPSFPTRGTATGFEAFIYRTVELIGPTAATALGISVAFLAGAVAVEVVSVASRIVAWVREDKFGLIAKIDPDFHTRAYAADRGRGARAFSEAEYEVRPIIESAVDEIPESIVRDVGLEASRLIHEIMGPDDEVRMLPISEVRSRLADFYYFRAQSSESQLAVRLRVQNKDLWDDYDRWWSEGELRTALAPALVLVVVAFSFQWTPWAMLGIVGCALVLRQGVDRKRRARAVVVQALVNGALTLPDLDALTQKVANARRVR</sequence>
<comment type="caution">
    <text evidence="2">The sequence shown here is derived from an EMBL/GenBank/DDBJ whole genome shotgun (WGS) entry which is preliminary data.</text>
</comment>
<proteinExistence type="predicted"/>
<feature type="transmembrane region" description="Helical" evidence="1">
    <location>
        <begin position="51"/>
        <end position="75"/>
    </location>
</feature>
<keyword evidence="3" id="KW-1185">Reference proteome</keyword>
<keyword evidence="1" id="KW-1133">Transmembrane helix</keyword>
<feature type="transmembrane region" description="Helical" evidence="1">
    <location>
        <begin position="217"/>
        <end position="248"/>
    </location>
</feature>
<evidence type="ECO:0000313" key="2">
    <source>
        <dbReference type="EMBL" id="GIG38179.1"/>
    </source>
</evidence>
<keyword evidence="1" id="KW-0812">Transmembrane</keyword>
<dbReference type="EMBL" id="BONO01000039">
    <property type="protein sequence ID" value="GIG38179.1"/>
    <property type="molecule type" value="Genomic_DNA"/>
</dbReference>